<dbReference type="EMBL" id="SRLO01001766">
    <property type="protein sequence ID" value="TNN35455.1"/>
    <property type="molecule type" value="Genomic_DNA"/>
</dbReference>
<feature type="compositionally biased region" description="Polar residues" evidence="1">
    <location>
        <begin position="105"/>
        <end position="116"/>
    </location>
</feature>
<organism evidence="2 3">
    <name type="scientific">Liparis tanakae</name>
    <name type="common">Tanaka's snailfish</name>
    <dbReference type="NCBI Taxonomy" id="230148"/>
    <lineage>
        <taxon>Eukaryota</taxon>
        <taxon>Metazoa</taxon>
        <taxon>Chordata</taxon>
        <taxon>Craniata</taxon>
        <taxon>Vertebrata</taxon>
        <taxon>Euteleostomi</taxon>
        <taxon>Actinopterygii</taxon>
        <taxon>Neopterygii</taxon>
        <taxon>Teleostei</taxon>
        <taxon>Neoteleostei</taxon>
        <taxon>Acanthomorphata</taxon>
        <taxon>Eupercaria</taxon>
        <taxon>Perciformes</taxon>
        <taxon>Cottioidei</taxon>
        <taxon>Cottales</taxon>
        <taxon>Liparidae</taxon>
        <taxon>Liparis</taxon>
    </lineage>
</organism>
<feature type="region of interest" description="Disordered" evidence="1">
    <location>
        <begin position="75"/>
        <end position="135"/>
    </location>
</feature>
<accession>A0A4Z2F2U3</accession>
<name>A0A4Z2F2U3_9TELE</name>
<keyword evidence="3" id="KW-1185">Reference proteome</keyword>
<dbReference type="AlphaFoldDB" id="A0A4Z2F2U3"/>
<proteinExistence type="predicted"/>
<feature type="compositionally biased region" description="Polar residues" evidence="1">
    <location>
        <begin position="1"/>
        <end position="16"/>
    </location>
</feature>
<evidence type="ECO:0000313" key="3">
    <source>
        <dbReference type="Proteomes" id="UP000314294"/>
    </source>
</evidence>
<protein>
    <submittedName>
        <fullName evidence="2">Uncharacterized protein</fullName>
    </submittedName>
</protein>
<gene>
    <name evidence="2" type="ORF">EYF80_054381</name>
</gene>
<evidence type="ECO:0000313" key="2">
    <source>
        <dbReference type="EMBL" id="TNN35455.1"/>
    </source>
</evidence>
<dbReference type="Proteomes" id="UP000314294">
    <property type="component" value="Unassembled WGS sequence"/>
</dbReference>
<comment type="caution">
    <text evidence="2">The sequence shown here is derived from an EMBL/GenBank/DDBJ whole genome shotgun (WGS) entry which is preliminary data.</text>
</comment>
<reference evidence="2 3" key="1">
    <citation type="submission" date="2019-03" db="EMBL/GenBank/DDBJ databases">
        <title>First draft genome of Liparis tanakae, snailfish: a comprehensive survey of snailfish specific genes.</title>
        <authorList>
            <person name="Kim W."/>
            <person name="Song I."/>
            <person name="Jeong J.-H."/>
            <person name="Kim D."/>
            <person name="Kim S."/>
            <person name="Ryu S."/>
            <person name="Song J.Y."/>
            <person name="Lee S.K."/>
        </authorList>
    </citation>
    <scope>NUCLEOTIDE SEQUENCE [LARGE SCALE GENOMIC DNA]</scope>
    <source>
        <tissue evidence="2">Muscle</tissue>
    </source>
</reference>
<feature type="compositionally biased region" description="Acidic residues" evidence="1">
    <location>
        <begin position="25"/>
        <end position="57"/>
    </location>
</feature>
<feature type="region of interest" description="Disordered" evidence="1">
    <location>
        <begin position="1"/>
        <end position="63"/>
    </location>
</feature>
<feature type="compositionally biased region" description="Basic and acidic residues" evidence="1">
    <location>
        <begin position="86"/>
        <end position="98"/>
    </location>
</feature>
<evidence type="ECO:0000256" key="1">
    <source>
        <dbReference type="SAM" id="MobiDB-lite"/>
    </source>
</evidence>
<sequence length="147" mass="16508">MKTFHQQVRGHSTQATDGKDPHREEEEEEEQEEQEEGQEEEQEEEDEGQEEEEEEQEGMSLVFRRQTHLLWSEGAELAFRKPSLGTERRHDSFSDFDRTGAPGSPRSSAPEAQSSISEREVSEGPDGSGRASGAKLSSMICLALSQI</sequence>